<organism evidence="3 4">
    <name type="scientific">Sphingomonas qilianensis</name>
    <dbReference type="NCBI Taxonomy" id="1736690"/>
    <lineage>
        <taxon>Bacteria</taxon>
        <taxon>Pseudomonadati</taxon>
        <taxon>Pseudomonadota</taxon>
        <taxon>Alphaproteobacteria</taxon>
        <taxon>Sphingomonadales</taxon>
        <taxon>Sphingomonadaceae</taxon>
        <taxon>Sphingomonas</taxon>
    </lineage>
</organism>
<accession>A0ABU9XMD3</accession>
<evidence type="ECO:0000313" key="4">
    <source>
        <dbReference type="Proteomes" id="UP001404104"/>
    </source>
</evidence>
<dbReference type="PROSITE" id="PS51257">
    <property type="entry name" value="PROKAR_LIPOPROTEIN"/>
    <property type="match status" value="1"/>
</dbReference>
<proteinExistence type="predicted"/>
<evidence type="ECO:0000256" key="1">
    <source>
        <dbReference type="SAM" id="MobiDB-lite"/>
    </source>
</evidence>
<gene>
    <name evidence="3" type="ORF">ABC969_00860</name>
</gene>
<feature type="chain" id="PRO_5046002867" description="Secreted protein" evidence="2">
    <location>
        <begin position="22"/>
        <end position="115"/>
    </location>
</feature>
<dbReference type="Proteomes" id="UP001404104">
    <property type="component" value="Unassembled WGS sequence"/>
</dbReference>
<dbReference type="EMBL" id="JBDIMF010000001">
    <property type="protein sequence ID" value="MEN2784968.1"/>
    <property type="molecule type" value="Genomic_DNA"/>
</dbReference>
<protein>
    <recommendedName>
        <fullName evidence="5">Secreted protein</fullName>
    </recommendedName>
</protein>
<feature type="signal peptide" evidence="2">
    <location>
        <begin position="1"/>
        <end position="21"/>
    </location>
</feature>
<comment type="caution">
    <text evidence="3">The sequence shown here is derived from an EMBL/GenBank/DDBJ whole genome shotgun (WGS) entry which is preliminary data.</text>
</comment>
<name>A0ABU9XMD3_9SPHN</name>
<keyword evidence="2" id="KW-0732">Signal</keyword>
<evidence type="ECO:0008006" key="5">
    <source>
        <dbReference type="Google" id="ProtNLM"/>
    </source>
</evidence>
<dbReference type="RefSeq" id="WP_345862347.1">
    <property type="nucleotide sequence ID" value="NZ_JBDIMF010000001.1"/>
</dbReference>
<evidence type="ECO:0000256" key="2">
    <source>
        <dbReference type="SAM" id="SignalP"/>
    </source>
</evidence>
<evidence type="ECO:0000313" key="3">
    <source>
        <dbReference type="EMBL" id="MEN2784968.1"/>
    </source>
</evidence>
<feature type="region of interest" description="Disordered" evidence="1">
    <location>
        <begin position="42"/>
        <end position="115"/>
    </location>
</feature>
<sequence length="115" mass="11795">MKKTRLLLATAGALLALSVGACSNGDSDAATIENNAAFDEVAPLSEPEPAPAALPTPEAEQTTDANASMDLPPEPITPPDEQMLDDASATGMTARATRDAEAVDNSQSGGEEEQR</sequence>
<reference evidence="3 4" key="1">
    <citation type="submission" date="2024-05" db="EMBL/GenBank/DDBJ databases">
        <authorList>
            <person name="Liu Q."/>
            <person name="Xin Y.-H."/>
        </authorList>
    </citation>
    <scope>NUCLEOTIDE SEQUENCE [LARGE SCALE GENOMIC DNA]</scope>
    <source>
        <strain evidence="3 4">CGMCC 1.15349</strain>
    </source>
</reference>
<keyword evidence="4" id="KW-1185">Reference proteome</keyword>